<dbReference type="AlphaFoldDB" id="G5JLY4"/>
<accession>G5JLY4</accession>
<proteinExistence type="predicted"/>
<organism evidence="1 2">
    <name type="scientific">Staphylococcus simiae CCM 7213 = CCUG 51256</name>
    <dbReference type="NCBI Taxonomy" id="911238"/>
    <lineage>
        <taxon>Bacteria</taxon>
        <taxon>Bacillati</taxon>
        <taxon>Bacillota</taxon>
        <taxon>Bacilli</taxon>
        <taxon>Bacillales</taxon>
        <taxon>Staphylococcaceae</taxon>
        <taxon>Staphylococcus</taxon>
    </lineage>
</organism>
<dbReference type="EMBL" id="AEUN01000544">
    <property type="protein sequence ID" value="EHJ06813.1"/>
    <property type="molecule type" value="Genomic_DNA"/>
</dbReference>
<sequence>MNNTELIVMLTHNDYTVANAPQIFEECKDAQAKFWGFKDKGLAVEEMKALFSYMKRCDKTTFLEIVEYTEPECLEGAKLAKYCGCDVLMGTTYFDSINTYCQQNNIKYLPFAGDISDRPSILHGDIDDIITTANQNIKKGIYGFDLLGYRYTGDAPLLIRSFVQQIEAPVCVAGSIDSYDKLDFIKTVSPWAFTIGSAFFDNKFNGSFKEQINTVCEYVNSYFN</sequence>
<evidence type="ECO:0008006" key="3">
    <source>
        <dbReference type="Google" id="ProtNLM"/>
    </source>
</evidence>
<reference evidence="1 2" key="1">
    <citation type="journal article" date="2012" name="BMC Genomics">
        <title>Comparative genomic analysis of the genus Staphylococcus including Staphylococcus aureus and its newly described sister species Staphylococcus simiae.</title>
        <authorList>
            <person name="Suzuki H."/>
            <person name="Lefebure T."/>
            <person name="Pavinski Bitar P."/>
            <person name="Stanhope M.J."/>
        </authorList>
    </citation>
    <scope>NUCLEOTIDE SEQUENCE [LARGE SCALE GENOMIC DNA]</scope>
    <source>
        <strain evidence="1 2">CCM 7213</strain>
    </source>
</reference>
<evidence type="ECO:0000313" key="2">
    <source>
        <dbReference type="Proteomes" id="UP000005413"/>
    </source>
</evidence>
<keyword evidence="2" id="KW-1185">Reference proteome</keyword>
<comment type="caution">
    <text evidence="1">The sequence shown here is derived from an EMBL/GenBank/DDBJ whole genome shotgun (WGS) entry which is preliminary data.</text>
</comment>
<dbReference type="OrthoDB" id="9794183at2"/>
<name>G5JLY4_9STAP</name>
<evidence type="ECO:0000313" key="1">
    <source>
        <dbReference type="EMBL" id="EHJ06813.1"/>
    </source>
</evidence>
<dbReference type="RefSeq" id="WP_002465182.1">
    <property type="nucleotide sequence ID" value="NZ_AEUN01000544.1"/>
</dbReference>
<dbReference type="PATRIC" id="fig|911238.3.peg.2211"/>
<gene>
    <name evidence="1" type="ORF">SS7213T_12517</name>
</gene>
<dbReference type="Proteomes" id="UP000005413">
    <property type="component" value="Unassembled WGS sequence"/>
</dbReference>
<protein>
    <recommendedName>
        <fullName evidence="3">4-hydroxythreonine-4-phosphate dehydrogenase</fullName>
    </recommendedName>
</protein>